<comment type="caution">
    <text evidence="1">The sequence shown here is derived from an EMBL/GenBank/DDBJ whole genome shotgun (WGS) entry which is preliminary data.</text>
</comment>
<evidence type="ECO:0000313" key="1">
    <source>
        <dbReference type="EMBL" id="TPF74023.1"/>
    </source>
</evidence>
<dbReference type="AlphaFoldDB" id="A0A502BLR1"/>
<reference evidence="1 2" key="1">
    <citation type="journal article" date="2003" name="Int. J. Syst. Evol. Microbiol.">
        <title>Towards a standardized format for the description of a novel species (of an established genus): Ochrobactrum gallinifaecis sp. nov.</title>
        <authorList>
            <person name="Kampfer P."/>
            <person name="Buczolits S."/>
            <person name="Albrecht A."/>
            <person name="Busse H.J."/>
            <person name="Stackebrandt E."/>
        </authorList>
    </citation>
    <scope>NUCLEOTIDE SEQUENCE [LARGE SCALE GENOMIC DNA]</scope>
    <source>
        <strain evidence="1 2">ISO 196</strain>
    </source>
</reference>
<dbReference type="Gene3D" id="3.90.1530.30">
    <property type="match status" value="1"/>
</dbReference>
<evidence type="ECO:0000313" key="2">
    <source>
        <dbReference type="Proteomes" id="UP000315388"/>
    </source>
</evidence>
<dbReference type="SUPFAM" id="SSF110849">
    <property type="entry name" value="ParB/Sulfiredoxin"/>
    <property type="match status" value="1"/>
</dbReference>
<dbReference type="OrthoDB" id="9800596at2"/>
<proteinExistence type="predicted"/>
<gene>
    <name evidence="1" type="ORF">FHY56_16765</name>
</gene>
<organism evidence="1 2">
    <name type="scientific">Brucella gallinifaecis</name>
    <dbReference type="NCBI Taxonomy" id="215590"/>
    <lineage>
        <taxon>Bacteria</taxon>
        <taxon>Pseudomonadati</taxon>
        <taxon>Pseudomonadota</taxon>
        <taxon>Alphaproteobacteria</taxon>
        <taxon>Hyphomicrobiales</taxon>
        <taxon>Brucellaceae</taxon>
        <taxon>Brucella/Ochrobactrum group</taxon>
        <taxon>Brucella</taxon>
    </lineage>
</organism>
<dbReference type="InterPro" id="IPR036086">
    <property type="entry name" value="ParB/Sulfiredoxin_sf"/>
</dbReference>
<dbReference type="EMBL" id="VEWJ01000019">
    <property type="protein sequence ID" value="TPF74023.1"/>
    <property type="molecule type" value="Genomic_DNA"/>
</dbReference>
<accession>A0A502BLR1</accession>
<name>A0A502BLR1_9HYPH</name>
<protein>
    <submittedName>
        <fullName evidence="1">Uncharacterized protein</fullName>
    </submittedName>
</protein>
<keyword evidence="2" id="KW-1185">Reference proteome</keyword>
<dbReference type="Proteomes" id="UP000315388">
    <property type="component" value="Unassembled WGS sequence"/>
</dbReference>
<sequence>MMMDTMILTVEFIDILVSDIDIPADRARDMDMDIDWAQALAFMIAAQGLINSITVRMVGGRPRLVTGLHHHVAFVRLAWETIPARIHARRSLILW</sequence>